<proteinExistence type="predicted"/>
<dbReference type="AlphaFoldDB" id="A0A1D1Y492"/>
<accession>A0A1D1Y492</accession>
<keyword evidence="1" id="KW-0472">Membrane</keyword>
<feature type="non-terminal residue" evidence="2">
    <location>
        <position position="104"/>
    </location>
</feature>
<name>A0A1D1Y492_9ARAE</name>
<sequence length="104" mass="12594">MDVTKERIKKKYPNVYQKWWEIINRRWEMTLHHLLHATNKCIIWLLFNTNIVTCDLLMCFLSNVVYFLNPRYQYDTVHNDGEVLIGIIDVLCHLLKNDDDRIDV</sequence>
<evidence type="ECO:0000313" key="2">
    <source>
        <dbReference type="EMBL" id="JAT49465.1"/>
    </source>
</evidence>
<reference evidence="2" key="1">
    <citation type="submission" date="2015-07" db="EMBL/GenBank/DDBJ databases">
        <title>Transcriptome Assembly of Anthurium amnicola.</title>
        <authorList>
            <person name="Suzuki J."/>
        </authorList>
    </citation>
    <scope>NUCLEOTIDE SEQUENCE</scope>
</reference>
<keyword evidence="1" id="KW-0812">Transmembrane</keyword>
<feature type="transmembrane region" description="Helical" evidence="1">
    <location>
        <begin position="42"/>
        <end position="68"/>
    </location>
</feature>
<organism evidence="2">
    <name type="scientific">Anthurium amnicola</name>
    <dbReference type="NCBI Taxonomy" id="1678845"/>
    <lineage>
        <taxon>Eukaryota</taxon>
        <taxon>Viridiplantae</taxon>
        <taxon>Streptophyta</taxon>
        <taxon>Embryophyta</taxon>
        <taxon>Tracheophyta</taxon>
        <taxon>Spermatophyta</taxon>
        <taxon>Magnoliopsida</taxon>
        <taxon>Liliopsida</taxon>
        <taxon>Araceae</taxon>
        <taxon>Pothoideae</taxon>
        <taxon>Potheae</taxon>
        <taxon>Anthurium</taxon>
    </lineage>
</organism>
<dbReference type="EMBL" id="GDJX01018471">
    <property type="protein sequence ID" value="JAT49465.1"/>
    <property type="molecule type" value="Transcribed_RNA"/>
</dbReference>
<keyword evidence="1" id="KW-1133">Transmembrane helix</keyword>
<evidence type="ECO:0000256" key="1">
    <source>
        <dbReference type="SAM" id="Phobius"/>
    </source>
</evidence>
<gene>
    <name evidence="2" type="primary">CTT1</name>
    <name evidence="2" type="ORF">g.29848</name>
</gene>
<protein>
    <submittedName>
        <fullName evidence="2">Catalase T</fullName>
    </submittedName>
</protein>